<dbReference type="InterPro" id="IPR012337">
    <property type="entry name" value="RNaseH-like_sf"/>
</dbReference>
<evidence type="ECO:0000313" key="3">
    <source>
        <dbReference type="Proteomes" id="UP000283269"/>
    </source>
</evidence>
<dbReference type="Proteomes" id="UP000283269">
    <property type="component" value="Unassembled WGS sequence"/>
</dbReference>
<evidence type="ECO:0000256" key="1">
    <source>
        <dbReference type="SAM" id="MobiDB-lite"/>
    </source>
</evidence>
<reference evidence="2 3" key="1">
    <citation type="journal article" date="2018" name="Evol. Lett.">
        <title>Horizontal gene cluster transfer increased hallucinogenic mushroom diversity.</title>
        <authorList>
            <person name="Reynolds H.T."/>
            <person name="Vijayakumar V."/>
            <person name="Gluck-Thaler E."/>
            <person name="Korotkin H.B."/>
            <person name="Matheny P.B."/>
            <person name="Slot J.C."/>
        </authorList>
    </citation>
    <scope>NUCLEOTIDE SEQUENCE [LARGE SCALE GENOMIC DNA]</scope>
    <source>
        <strain evidence="2 3">2631</strain>
    </source>
</reference>
<name>A0A409WIZ3_PSICY</name>
<organism evidence="2 3">
    <name type="scientific">Psilocybe cyanescens</name>
    <dbReference type="NCBI Taxonomy" id="93625"/>
    <lineage>
        <taxon>Eukaryota</taxon>
        <taxon>Fungi</taxon>
        <taxon>Dikarya</taxon>
        <taxon>Basidiomycota</taxon>
        <taxon>Agaricomycotina</taxon>
        <taxon>Agaricomycetes</taxon>
        <taxon>Agaricomycetidae</taxon>
        <taxon>Agaricales</taxon>
        <taxon>Agaricineae</taxon>
        <taxon>Strophariaceae</taxon>
        <taxon>Psilocybe</taxon>
    </lineage>
</organism>
<feature type="region of interest" description="Disordered" evidence="1">
    <location>
        <begin position="54"/>
        <end position="98"/>
    </location>
</feature>
<evidence type="ECO:0000313" key="2">
    <source>
        <dbReference type="EMBL" id="PPQ78441.1"/>
    </source>
</evidence>
<feature type="compositionally biased region" description="Basic residues" evidence="1">
    <location>
        <begin position="61"/>
        <end position="75"/>
    </location>
</feature>
<gene>
    <name evidence="2" type="ORF">CVT25_011885</name>
</gene>
<protein>
    <submittedName>
        <fullName evidence="2">Uncharacterized protein</fullName>
    </submittedName>
</protein>
<comment type="caution">
    <text evidence="2">The sequence shown here is derived from an EMBL/GenBank/DDBJ whole genome shotgun (WGS) entry which is preliminary data.</text>
</comment>
<dbReference type="STRING" id="93625.A0A409WIZ3"/>
<feature type="compositionally biased region" description="Acidic residues" evidence="1">
    <location>
        <begin position="80"/>
        <end position="89"/>
    </location>
</feature>
<keyword evidence="3" id="KW-1185">Reference proteome</keyword>
<dbReference type="EMBL" id="NHYD01003418">
    <property type="protein sequence ID" value="PPQ78441.1"/>
    <property type="molecule type" value="Genomic_DNA"/>
</dbReference>
<proteinExistence type="predicted"/>
<sequence>MGAAIELDNDGNPITLNLSSEAWVLAACDAGIGSVLGVKDSMIAHILGKSGNKPCPNASAKAHKTAKTMKNRGAKRVRDESDDDNEVSEDGPAKKTRKLHTKVQKTFKQSHLKVFCGIDIPFTANQKKVVEEQFLCATISANLPFQWAEDPEVITLFLLFRSTAVNVMPSQKQISGPLLNNADKALTKRLKQFLKDQYAVMASDGWKNGSRDSINGVNLSVEGKTYLIDLILATAHKKDGESICKAFEEMIDKAEDDYGVAIVAFCCDNNGGSQRGRKDLVLKRPWLFGPPCCAHQYFTVNEEAAETAEEATNLIGWVLNHSHVHLIFNEAQQEIPPGKVLAFLVANMTRWTTHFVAFNQLFDLKDSMQRTVISSREEIISAQVGAEKNRLKKAKLEEDAVTH</sequence>
<dbReference type="AlphaFoldDB" id="A0A409WIZ3"/>
<accession>A0A409WIZ3</accession>
<dbReference type="InParanoid" id="A0A409WIZ3"/>
<dbReference type="SUPFAM" id="SSF53098">
    <property type="entry name" value="Ribonuclease H-like"/>
    <property type="match status" value="1"/>
</dbReference>
<dbReference type="OrthoDB" id="2423954at2759"/>